<evidence type="ECO:0000256" key="2">
    <source>
        <dbReference type="ARBA" id="ARBA00006434"/>
    </source>
</evidence>
<evidence type="ECO:0000256" key="5">
    <source>
        <dbReference type="ARBA" id="ARBA00023136"/>
    </source>
</evidence>
<dbReference type="InterPro" id="IPR001734">
    <property type="entry name" value="Na/solute_symporter"/>
</dbReference>
<evidence type="ECO:0000256" key="1">
    <source>
        <dbReference type="ARBA" id="ARBA00004141"/>
    </source>
</evidence>
<reference evidence="8 9" key="1">
    <citation type="submission" date="2018-03" db="EMBL/GenBank/DDBJ databases">
        <title>Genomic Encyclopedia of Archaeal and Bacterial Type Strains, Phase II (KMG-II): from individual species to whole genera.</title>
        <authorList>
            <person name="Goeker M."/>
        </authorList>
    </citation>
    <scope>NUCLEOTIDE SEQUENCE [LARGE SCALE GENOMIC DNA]</scope>
    <source>
        <strain evidence="8 9">DSM 29328</strain>
    </source>
</reference>
<evidence type="ECO:0000256" key="6">
    <source>
        <dbReference type="RuleBase" id="RU362091"/>
    </source>
</evidence>
<feature type="transmembrane region" description="Helical" evidence="7">
    <location>
        <begin position="561"/>
        <end position="581"/>
    </location>
</feature>
<dbReference type="PROSITE" id="PS50283">
    <property type="entry name" value="NA_SOLUT_SYMP_3"/>
    <property type="match status" value="1"/>
</dbReference>
<protein>
    <submittedName>
        <fullName evidence="8">SSS family transporter</fullName>
    </submittedName>
</protein>
<feature type="transmembrane region" description="Helical" evidence="7">
    <location>
        <begin position="406"/>
        <end position="426"/>
    </location>
</feature>
<feature type="transmembrane region" description="Helical" evidence="7">
    <location>
        <begin position="81"/>
        <end position="102"/>
    </location>
</feature>
<feature type="transmembrane region" description="Helical" evidence="7">
    <location>
        <begin position="312"/>
        <end position="335"/>
    </location>
</feature>
<organism evidence="8 9">
    <name type="scientific">Aliiruegeria haliotis</name>
    <dbReference type="NCBI Taxonomy" id="1280846"/>
    <lineage>
        <taxon>Bacteria</taxon>
        <taxon>Pseudomonadati</taxon>
        <taxon>Pseudomonadota</taxon>
        <taxon>Alphaproteobacteria</taxon>
        <taxon>Rhodobacterales</taxon>
        <taxon>Roseobacteraceae</taxon>
        <taxon>Aliiruegeria</taxon>
    </lineage>
</organism>
<dbReference type="OrthoDB" id="9764416at2"/>
<feature type="transmembrane region" description="Helical" evidence="7">
    <location>
        <begin position="433"/>
        <end position="454"/>
    </location>
</feature>
<dbReference type="PANTHER" id="PTHR11819:SF195">
    <property type="entry name" value="SODIUM_GLUCOSE COTRANSPORTER 4"/>
    <property type="match status" value="1"/>
</dbReference>
<feature type="transmembrane region" description="Helical" evidence="7">
    <location>
        <begin position="128"/>
        <end position="156"/>
    </location>
</feature>
<name>A0A2T0RUN7_9RHOB</name>
<proteinExistence type="inferred from homology"/>
<evidence type="ECO:0000256" key="3">
    <source>
        <dbReference type="ARBA" id="ARBA00022692"/>
    </source>
</evidence>
<comment type="caution">
    <text evidence="8">The sequence shown here is derived from an EMBL/GenBank/DDBJ whole genome shotgun (WGS) entry which is preliminary data.</text>
</comment>
<feature type="transmembrane region" description="Helical" evidence="7">
    <location>
        <begin position="537"/>
        <end position="555"/>
    </location>
</feature>
<comment type="similarity">
    <text evidence="2 6">Belongs to the sodium:solute symporter (SSF) (TC 2.A.21) family.</text>
</comment>
<feature type="transmembrane region" description="Helical" evidence="7">
    <location>
        <begin position="50"/>
        <end position="69"/>
    </location>
</feature>
<feature type="transmembrane region" description="Helical" evidence="7">
    <location>
        <begin position="16"/>
        <end position="34"/>
    </location>
</feature>
<evidence type="ECO:0000313" key="8">
    <source>
        <dbReference type="EMBL" id="PRY24891.1"/>
    </source>
</evidence>
<evidence type="ECO:0000256" key="4">
    <source>
        <dbReference type="ARBA" id="ARBA00022989"/>
    </source>
</evidence>
<accession>A0A2T0RUN7</accession>
<sequence>MENELLVSLLERRVDFALVVLYLVFIVAIGLLFSGKSNTPSNYFRGGGKLLWWMTGASAFMVQFSAWTFTGAAGKAYNDGLAVAVIFIGNSIGYFVSFLLVAEMFRQTRCITPVDAIRRRYGPVNEQFFTWAQVPLGVIQAGIWLNGLAIFTSAVFGISIEWTIVITGMIVMFVSLTGGAWAVVASDYVQMLVIMAISITATVFVAAEFGVGTVIAEFPNDLLTNDINYFGLFVVWALMSISKQIFSTNNMYDASRYLVAKDSSHAKKAALLASVLMFAGTFIWFLPPMATAVMGVDLAAQYPTLGNKAPDAAYLAFVDFAMPVGMVGIMMAALFSATMSSMDSGLNRSAGIMCMNFYQPVIKRGRATDAELMVVGKVITFCFGVVIVLVGLFISSLKEISLFDIMLQMGSLIQMPILIPLFLAVFVKKVPDWAPWATVLVGVGVSLLSKYVLTSDVLGGIFGVEFTSREGSDLVFIVSMALHLTVTTGFFFFTRFFYNGLTDRRHDEVDAFFEDIATPVVSEEGVSQTDLEQRNKLGTLAMIYGGTIFLLPLIPQPDGRTAAVLGFALVGGIVLGIGALLKLSARPKAGQRVIP</sequence>
<keyword evidence="4 7" id="KW-1133">Transmembrane helix</keyword>
<dbReference type="GO" id="GO:0005886">
    <property type="term" value="C:plasma membrane"/>
    <property type="evidence" value="ECO:0007669"/>
    <property type="project" value="TreeGrafter"/>
</dbReference>
<comment type="subcellular location">
    <subcellularLocation>
        <location evidence="1">Membrane</location>
        <topology evidence="1">Multi-pass membrane protein</topology>
    </subcellularLocation>
</comment>
<dbReference type="GO" id="GO:0005412">
    <property type="term" value="F:D-glucose:sodium symporter activity"/>
    <property type="evidence" value="ECO:0007669"/>
    <property type="project" value="TreeGrafter"/>
</dbReference>
<feature type="transmembrane region" description="Helical" evidence="7">
    <location>
        <begin position="269"/>
        <end position="286"/>
    </location>
</feature>
<dbReference type="EMBL" id="PVTD01000002">
    <property type="protein sequence ID" value="PRY24891.1"/>
    <property type="molecule type" value="Genomic_DNA"/>
</dbReference>
<keyword evidence="9" id="KW-1185">Reference proteome</keyword>
<keyword evidence="3 7" id="KW-0812">Transmembrane</keyword>
<dbReference type="InterPro" id="IPR038377">
    <property type="entry name" value="Na/Glc_symporter_sf"/>
</dbReference>
<feature type="transmembrane region" description="Helical" evidence="7">
    <location>
        <begin position="227"/>
        <end position="248"/>
    </location>
</feature>
<evidence type="ECO:0000313" key="9">
    <source>
        <dbReference type="Proteomes" id="UP000239480"/>
    </source>
</evidence>
<feature type="transmembrane region" description="Helical" evidence="7">
    <location>
        <begin position="162"/>
        <end position="184"/>
    </location>
</feature>
<dbReference type="AlphaFoldDB" id="A0A2T0RUN7"/>
<dbReference type="PANTHER" id="PTHR11819">
    <property type="entry name" value="SOLUTE CARRIER FAMILY 5"/>
    <property type="match status" value="1"/>
</dbReference>
<dbReference type="Pfam" id="PF00474">
    <property type="entry name" value="SSF"/>
    <property type="match status" value="1"/>
</dbReference>
<evidence type="ECO:0000256" key="7">
    <source>
        <dbReference type="SAM" id="Phobius"/>
    </source>
</evidence>
<feature type="transmembrane region" description="Helical" evidence="7">
    <location>
        <begin position="372"/>
        <end position="394"/>
    </location>
</feature>
<dbReference type="Proteomes" id="UP000239480">
    <property type="component" value="Unassembled WGS sequence"/>
</dbReference>
<dbReference type="RefSeq" id="WP_106203839.1">
    <property type="nucleotide sequence ID" value="NZ_PVTD01000002.1"/>
</dbReference>
<dbReference type="Gene3D" id="1.20.1730.10">
    <property type="entry name" value="Sodium/glucose cotransporter"/>
    <property type="match status" value="1"/>
</dbReference>
<keyword evidence="5 7" id="KW-0472">Membrane</keyword>
<feature type="transmembrane region" description="Helical" evidence="7">
    <location>
        <begin position="191"/>
        <end position="215"/>
    </location>
</feature>
<feature type="transmembrane region" description="Helical" evidence="7">
    <location>
        <begin position="474"/>
        <end position="498"/>
    </location>
</feature>
<gene>
    <name evidence="8" type="ORF">CLV78_10263</name>
</gene>